<name>X0ZBZ1_9ZZZZ</name>
<evidence type="ECO:0000256" key="5">
    <source>
        <dbReference type="SAM" id="Phobius"/>
    </source>
</evidence>
<feature type="transmembrane region" description="Helical" evidence="5">
    <location>
        <begin position="78"/>
        <end position="96"/>
    </location>
</feature>
<evidence type="ECO:0000256" key="3">
    <source>
        <dbReference type="ARBA" id="ARBA00022989"/>
    </source>
</evidence>
<evidence type="ECO:0008006" key="7">
    <source>
        <dbReference type="Google" id="ProtNLM"/>
    </source>
</evidence>
<evidence type="ECO:0000256" key="2">
    <source>
        <dbReference type="ARBA" id="ARBA00022692"/>
    </source>
</evidence>
<feature type="transmembrane region" description="Helical" evidence="5">
    <location>
        <begin position="6"/>
        <end position="26"/>
    </location>
</feature>
<comment type="subcellular location">
    <subcellularLocation>
        <location evidence="1">Endomembrane system</location>
        <topology evidence="1">Multi-pass membrane protein</topology>
    </subcellularLocation>
</comment>
<dbReference type="PANTHER" id="PTHR12714:SF24">
    <property type="entry name" value="SLR1182 PROTEIN"/>
    <property type="match status" value="1"/>
</dbReference>
<keyword evidence="3 5" id="KW-1133">Transmembrane helix</keyword>
<reference evidence="6" key="1">
    <citation type="journal article" date="2014" name="Front. Microbiol.">
        <title>High frequency of phylogenetically diverse reductive dehalogenase-homologous genes in deep subseafloor sedimentary metagenomes.</title>
        <authorList>
            <person name="Kawai M."/>
            <person name="Futagami T."/>
            <person name="Toyoda A."/>
            <person name="Takaki Y."/>
            <person name="Nishi S."/>
            <person name="Hori S."/>
            <person name="Arai W."/>
            <person name="Tsubouchi T."/>
            <person name="Morono Y."/>
            <person name="Uchiyama I."/>
            <person name="Ito T."/>
            <person name="Fujiyama A."/>
            <person name="Inagaki F."/>
            <person name="Takami H."/>
        </authorList>
    </citation>
    <scope>NUCLEOTIDE SEQUENCE</scope>
    <source>
        <strain evidence="6">Expedition CK06-06</strain>
    </source>
</reference>
<gene>
    <name evidence="6" type="ORF">S01H1_84948</name>
</gene>
<dbReference type="GO" id="GO:0012505">
    <property type="term" value="C:endomembrane system"/>
    <property type="evidence" value="ECO:0007669"/>
    <property type="project" value="UniProtKB-SubCell"/>
</dbReference>
<feature type="non-terminal residue" evidence="6">
    <location>
        <position position="1"/>
    </location>
</feature>
<dbReference type="InterPro" id="IPR007318">
    <property type="entry name" value="Phopholipid_MeTrfase"/>
</dbReference>
<keyword evidence="4 5" id="KW-0472">Membrane</keyword>
<dbReference type="Pfam" id="PF04191">
    <property type="entry name" value="PEMT"/>
    <property type="match status" value="1"/>
</dbReference>
<sequence length="113" mass="12491">AEAAALRWAGACLLLLALPIFVDFLVRFVREGRGTPAPVAETQRLVVSGPFRYVRNPGYVGVLGLIVGQSLLFASPAVLAHAAIMAFAFHLFVVLYEEPHLRRKFGSEYEEYQ</sequence>
<dbReference type="EMBL" id="BARS01058149">
    <property type="protein sequence ID" value="GAG45911.1"/>
    <property type="molecule type" value="Genomic_DNA"/>
</dbReference>
<dbReference type="GO" id="GO:0016740">
    <property type="term" value="F:transferase activity"/>
    <property type="evidence" value="ECO:0007669"/>
    <property type="project" value="UniProtKB-ARBA"/>
</dbReference>
<dbReference type="AlphaFoldDB" id="X0ZBZ1"/>
<feature type="non-terminal residue" evidence="6">
    <location>
        <position position="113"/>
    </location>
</feature>
<organism evidence="6">
    <name type="scientific">marine sediment metagenome</name>
    <dbReference type="NCBI Taxonomy" id="412755"/>
    <lineage>
        <taxon>unclassified sequences</taxon>
        <taxon>metagenomes</taxon>
        <taxon>ecological metagenomes</taxon>
    </lineage>
</organism>
<protein>
    <recommendedName>
        <fullName evidence="7">Steroid 5-alpha reductase C-terminal domain-containing protein</fullName>
    </recommendedName>
</protein>
<evidence type="ECO:0000313" key="6">
    <source>
        <dbReference type="EMBL" id="GAG45911.1"/>
    </source>
</evidence>
<accession>X0ZBZ1</accession>
<evidence type="ECO:0000256" key="4">
    <source>
        <dbReference type="ARBA" id="ARBA00023136"/>
    </source>
</evidence>
<dbReference type="Gene3D" id="1.20.120.1630">
    <property type="match status" value="1"/>
</dbReference>
<proteinExistence type="predicted"/>
<comment type="caution">
    <text evidence="6">The sequence shown here is derived from an EMBL/GenBank/DDBJ whole genome shotgun (WGS) entry which is preliminary data.</text>
</comment>
<feature type="transmembrane region" description="Helical" evidence="5">
    <location>
        <begin position="53"/>
        <end position="72"/>
    </location>
</feature>
<evidence type="ECO:0000256" key="1">
    <source>
        <dbReference type="ARBA" id="ARBA00004127"/>
    </source>
</evidence>
<keyword evidence="2 5" id="KW-0812">Transmembrane</keyword>
<dbReference type="PANTHER" id="PTHR12714">
    <property type="entry name" value="PROTEIN-S ISOPRENYLCYSTEINE O-METHYLTRANSFERASE"/>
    <property type="match status" value="1"/>
</dbReference>